<accession>A0ACB5RD57</accession>
<dbReference type="Proteomes" id="UP001058074">
    <property type="component" value="Unassembled WGS sequence"/>
</dbReference>
<name>A0ACB5RD57_9CLOT</name>
<dbReference type="EMBL" id="BROD01000001">
    <property type="protein sequence ID" value="GKX66737.1"/>
    <property type="molecule type" value="Genomic_DNA"/>
</dbReference>
<protein>
    <submittedName>
        <fullName evidence="1">Uncharacterized protein</fullName>
    </submittedName>
</protein>
<evidence type="ECO:0000313" key="2">
    <source>
        <dbReference type="Proteomes" id="UP001058074"/>
    </source>
</evidence>
<comment type="caution">
    <text evidence="1">The sequence shown here is derived from an EMBL/GenBank/DDBJ whole genome shotgun (WGS) entry which is preliminary data.</text>
</comment>
<reference evidence="1" key="1">
    <citation type="journal article" date="2025" name="Int. J. Syst. Evol. Microbiol.">
        <title>Inconstantimicrobium mannanitabidum sp. nov., a novel member of the family Clostridiaceae isolated from anoxic soil under the treatment of reductive soil disinfestation.</title>
        <authorList>
            <person name="Ueki A."/>
            <person name="Tonouchi A."/>
            <person name="Honma S."/>
            <person name="Kaku N."/>
            <person name="Ueki K."/>
        </authorList>
    </citation>
    <scope>NUCLEOTIDE SEQUENCE</scope>
    <source>
        <strain evidence="1">TW13</strain>
    </source>
</reference>
<keyword evidence="2" id="KW-1185">Reference proteome</keyword>
<evidence type="ECO:0000313" key="1">
    <source>
        <dbReference type="EMBL" id="GKX66737.1"/>
    </source>
</evidence>
<gene>
    <name evidence="1" type="ORF">rsdtw13_19950</name>
</gene>
<proteinExistence type="predicted"/>
<organism evidence="1 2">
    <name type="scientific">Inconstantimicrobium mannanitabidum</name>
    <dbReference type="NCBI Taxonomy" id="1604901"/>
    <lineage>
        <taxon>Bacteria</taxon>
        <taxon>Bacillati</taxon>
        <taxon>Bacillota</taxon>
        <taxon>Clostridia</taxon>
        <taxon>Eubacteriales</taxon>
        <taxon>Clostridiaceae</taxon>
        <taxon>Inconstantimicrobium</taxon>
    </lineage>
</organism>
<sequence length="259" mass="29275">MYIGDMMDRNYVMTEPKDLVCIEMKNAGFDLDNIKIPKRVFLLADSIYDAMVAKKCGTYKYPLGGKLYVFNDNTDVGFIKSQMCSPGIAIQAEDLIAGGVKELIHIGFAGGLQSDMNVGQCLITDGAYNDTAIARLYGFDYDFIETSKALTDELYDLMKNNSIDVRRGKHWTTDAGYRETWGQVLDYRSKGALCVEMEGVGLFTIAKYRKCFASAIYVVTDVLNENGWSLGWEGNEIDRSVEKIIKLITYYYRKGRRED</sequence>